<feature type="region of interest" description="Disordered" evidence="1">
    <location>
        <begin position="617"/>
        <end position="650"/>
    </location>
</feature>
<name>U6GPD4_EIMAC</name>
<dbReference type="InterPro" id="IPR052145">
    <property type="entry name" value="Mediator/Homeobox_domain"/>
</dbReference>
<protein>
    <submittedName>
        <fullName evidence="3">Hydrolase, alpha/beta fold family domain containing protein, putative</fullName>
    </submittedName>
</protein>
<feature type="compositionally biased region" description="Basic residues" evidence="1">
    <location>
        <begin position="500"/>
        <end position="510"/>
    </location>
</feature>
<feature type="region of interest" description="Disordered" evidence="1">
    <location>
        <begin position="1"/>
        <end position="71"/>
    </location>
</feature>
<dbReference type="PANTHER" id="PTHR24330">
    <property type="entry name" value="HOMEOBOX PROTEIN BARH-LIKE"/>
    <property type="match status" value="1"/>
</dbReference>
<dbReference type="EMBL" id="HG671219">
    <property type="protein sequence ID" value="CDI80484.1"/>
    <property type="molecule type" value="Genomic_DNA"/>
</dbReference>
<feature type="region of interest" description="Disordered" evidence="1">
    <location>
        <begin position="701"/>
        <end position="750"/>
    </location>
</feature>
<feature type="compositionally biased region" description="Basic residues" evidence="1">
    <location>
        <begin position="593"/>
        <end position="602"/>
    </location>
</feature>
<feature type="compositionally biased region" description="Low complexity" evidence="1">
    <location>
        <begin position="489"/>
        <end position="498"/>
    </location>
</feature>
<dbReference type="PANTHER" id="PTHR24330:SF19">
    <property type="entry name" value="MEDIATOR OF RNA POLYMERASE II TRANSCRIPTION SUBUNIT 29"/>
    <property type="match status" value="1"/>
</dbReference>
<evidence type="ECO:0000259" key="2">
    <source>
        <dbReference type="Pfam" id="PF00561"/>
    </source>
</evidence>
<sequence>MSVEVRRHQLQQQQQQQQQGRRLQQPQLERREPPQLSHQEQHPLQQQPQQQSQQQQQQQQDQQDGAKPRKSGFKLLSGLLHRSSGGRSSLSPDLNSLRDIIQRDTAARDVEKDYPVPLWLKRQGVSAPCAYTQTFQGKYGTVNYSVKGIQNNKTVLTFHGLNGSMQTFQDLQNVLAGFGYRVITFDLYGHGLSASPAYRFFKRRYSDDFFVDQAEELLAHLQLNQEKLALVGFSMGGVIAARFACRHPTMVNSVSLISAAGLIPKKPFPVSVLQRDTAEEKEKTTTMNKRKTQRQTRLKQQQRETNRRNNTSLLPTQLKNAAAAAAAAGVAAAAAAAATAAAALGEGTGVQRDTAAAATTRTTALPHTRGSHIRVQLQQQEQQQAQQREQQQEAQVQQQQQQQQQQQKGELSIPLGKQQTPCLLLWGGDDPVVAVDCCSLLCSLLPNHALVVFPHCHHLLLAERPHACIALILTFLGFIPDFERTNRNSSSSSSSSSSRKNGKERRKKTHSQQQQEQQQQQQQQQPQVYMPVWRYLLPFSPDGVYVHPRFRCPPTLTPKEYLDLLQYKPRFSVCFEGPSSGDPAAGLGEKSKERKHNRKSKKNAAAIQQQLLLQGPSSRIQQHKQHDQQHKQQQQQQEQEQQAQQEQQISDGEELHEVPTLHRGVSREEAAKAASAASSSRKPAAAAAAAVAEEVVVLPDSEIEEASSPPSKPEHTVPVRGQMPPGATSIKGSTPAAGKSGSAVGAAASAAGLKHTGSLQDFFFA</sequence>
<dbReference type="SUPFAM" id="SSF53474">
    <property type="entry name" value="alpha/beta-Hydrolases"/>
    <property type="match status" value="1"/>
</dbReference>
<dbReference type="Proteomes" id="UP000018050">
    <property type="component" value="Unassembled WGS sequence"/>
</dbReference>
<feature type="region of interest" description="Disordered" evidence="1">
    <location>
        <begin position="578"/>
        <end position="605"/>
    </location>
</feature>
<feature type="compositionally biased region" description="Basic and acidic residues" evidence="1">
    <location>
        <begin position="662"/>
        <end position="671"/>
    </location>
</feature>
<feature type="non-terminal residue" evidence="3">
    <location>
        <position position="765"/>
    </location>
</feature>
<accession>U6GPD4</accession>
<gene>
    <name evidence="3" type="ORF">EAH_00051830</name>
</gene>
<proteinExistence type="predicted"/>
<feature type="region of interest" description="Disordered" evidence="1">
    <location>
        <begin position="354"/>
        <end position="381"/>
    </location>
</feature>
<dbReference type="GO" id="GO:0016787">
    <property type="term" value="F:hydrolase activity"/>
    <property type="evidence" value="ECO:0007669"/>
    <property type="project" value="UniProtKB-KW"/>
</dbReference>
<dbReference type="GeneID" id="25273253"/>
<reference evidence="3" key="1">
    <citation type="submission" date="2013-10" db="EMBL/GenBank/DDBJ databases">
        <title>Genomic analysis of the causative agents of coccidiosis in chickens.</title>
        <authorList>
            <person name="Reid A.J."/>
            <person name="Blake D."/>
            <person name="Billington K."/>
            <person name="Browne H."/>
            <person name="Dunn M."/>
            <person name="Hung S."/>
            <person name="Kawahara F."/>
            <person name="Miranda-Saavedra D."/>
            <person name="Mourier T."/>
            <person name="Nagra H."/>
            <person name="Otto T.D."/>
            <person name="Rawlings N."/>
            <person name="Sanchez A."/>
            <person name="Sanders M."/>
            <person name="Subramaniam C."/>
            <person name="Tay Y."/>
            <person name="Dear P."/>
            <person name="Doerig C."/>
            <person name="Gruber A."/>
            <person name="Parkinson J."/>
            <person name="Shirley M."/>
            <person name="Wan K.L."/>
            <person name="Berriman M."/>
            <person name="Tomley F."/>
            <person name="Pain A."/>
        </authorList>
    </citation>
    <scope>NUCLEOTIDE SEQUENCE</scope>
    <source>
        <strain evidence="3">Houghton</strain>
    </source>
</reference>
<dbReference type="Pfam" id="PF00561">
    <property type="entry name" value="Abhydrolase_1"/>
    <property type="match status" value="1"/>
</dbReference>
<feature type="compositionally biased region" description="Low complexity" evidence="1">
    <location>
        <begin position="512"/>
        <end position="525"/>
    </location>
</feature>
<feature type="compositionally biased region" description="Low complexity" evidence="1">
    <location>
        <begin position="672"/>
        <end position="681"/>
    </location>
</feature>
<feature type="compositionally biased region" description="Basic residues" evidence="1">
    <location>
        <begin position="288"/>
        <end position="297"/>
    </location>
</feature>
<dbReference type="OrthoDB" id="408373at2759"/>
<dbReference type="InterPro" id="IPR029058">
    <property type="entry name" value="AB_hydrolase_fold"/>
</dbReference>
<feature type="region of interest" description="Disordered" evidence="1">
    <location>
        <begin position="662"/>
        <end position="681"/>
    </location>
</feature>
<feature type="region of interest" description="Disordered" evidence="1">
    <location>
        <begin position="276"/>
        <end position="314"/>
    </location>
</feature>
<dbReference type="RefSeq" id="XP_013249565.1">
    <property type="nucleotide sequence ID" value="XM_013394111.1"/>
</dbReference>
<dbReference type="AlphaFoldDB" id="U6GPD4"/>
<feature type="region of interest" description="Disordered" evidence="1">
    <location>
        <begin position="486"/>
        <end position="525"/>
    </location>
</feature>
<evidence type="ECO:0000256" key="1">
    <source>
        <dbReference type="SAM" id="MobiDB-lite"/>
    </source>
</evidence>
<reference evidence="3" key="2">
    <citation type="submission" date="2013-10" db="EMBL/GenBank/DDBJ databases">
        <authorList>
            <person name="Aslett M."/>
        </authorList>
    </citation>
    <scope>NUCLEOTIDE SEQUENCE</scope>
    <source>
        <strain evidence="3">Houghton</strain>
    </source>
</reference>
<dbReference type="Gene3D" id="3.40.50.1820">
    <property type="entry name" value="alpha/beta hydrolase"/>
    <property type="match status" value="1"/>
</dbReference>
<dbReference type="InterPro" id="IPR000073">
    <property type="entry name" value="AB_hydrolase_1"/>
</dbReference>
<feature type="domain" description="AB hydrolase-1" evidence="2">
    <location>
        <begin position="154"/>
        <end position="465"/>
    </location>
</feature>
<feature type="compositionally biased region" description="Low complexity" evidence="1">
    <location>
        <begin position="631"/>
        <end position="648"/>
    </location>
</feature>
<feature type="compositionally biased region" description="Low complexity" evidence="1">
    <location>
        <begin position="736"/>
        <end position="750"/>
    </location>
</feature>
<evidence type="ECO:0000313" key="3">
    <source>
        <dbReference type="EMBL" id="CDI80484.1"/>
    </source>
</evidence>
<organism evidence="3 4">
    <name type="scientific">Eimeria acervulina</name>
    <name type="common">Coccidian parasite</name>
    <dbReference type="NCBI Taxonomy" id="5801"/>
    <lineage>
        <taxon>Eukaryota</taxon>
        <taxon>Sar</taxon>
        <taxon>Alveolata</taxon>
        <taxon>Apicomplexa</taxon>
        <taxon>Conoidasida</taxon>
        <taxon>Coccidia</taxon>
        <taxon>Eucoccidiorida</taxon>
        <taxon>Eimeriorina</taxon>
        <taxon>Eimeriidae</taxon>
        <taxon>Eimeria</taxon>
    </lineage>
</organism>
<feature type="compositionally biased region" description="Low complexity" evidence="1">
    <location>
        <begin position="34"/>
        <end position="63"/>
    </location>
</feature>
<keyword evidence="4" id="KW-1185">Reference proteome</keyword>
<dbReference type="VEuPathDB" id="ToxoDB:EAH_00051830"/>
<dbReference type="PRINTS" id="PR00111">
    <property type="entry name" value="ABHYDROLASE"/>
</dbReference>
<evidence type="ECO:0000313" key="4">
    <source>
        <dbReference type="Proteomes" id="UP000018050"/>
    </source>
</evidence>
<keyword evidence="3" id="KW-0378">Hydrolase</keyword>
<feature type="compositionally biased region" description="Low complexity" evidence="1">
    <location>
        <begin position="354"/>
        <end position="364"/>
    </location>
</feature>
<feature type="compositionally biased region" description="Low complexity" evidence="1">
    <location>
        <begin position="10"/>
        <end position="27"/>
    </location>
</feature>